<sequence>MEILELFYIALGTIGVLIVLHLGTFWIARIIKPPAPKIVYVQAPPAAVAAPPQAPQAPQAPPPPPPPPPVLSETTPNIQLPLYDTPPPKAVPQLGALPPPLETRNTTKQSGGDIGPPR</sequence>
<organism evidence="3">
    <name type="scientific">viral metagenome</name>
    <dbReference type="NCBI Taxonomy" id="1070528"/>
    <lineage>
        <taxon>unclassified sequences</taxon>
        <taxon>metagenomes</taxon>
        <taxon>organismal metagenomes</taxon>
    </lineage>
</organism>
<reference evidence="3" key="1">
    <citation type="journal article" date="2020" name="Nature">
        <title>Giant virus diversity and host interactions through global metagenomics.</title>
        <authorList>
            <person name="Schulz F."/>
            <person name="Roux S."/>
            <person name="Paez-Espino D."/>
            <person name="Jungbluth S."/>
            <person name="Walsh D.A."/>
            <person name="Denef V.J."/>
            <person name="McMahon K.D."/>
            <person name="Konstantinidis K.T."/>
            <person name="Eloe-Fadrosh E.A."/>
            <person name="Kyrpides N.C."/>
            <person name="Woyke T."/>
        </authorList>
    </citation>
    <scope>NUCLEOTIDE SEQUENCE</scope>
    <source>
        <strain evidence="3">GVMAG-M-3300023184-50</strain>
    </source>
</reference>
<evidence type="ECO:0000256" key="1">
    <source>
        <dbReference type="SAM" id="MobiDB-lite"/>
    </source>
</evidence>
<keyword evidence="2" id="KW-0472">Membrane</keyword>
<feature type="compositionally biased region" description="Pro residues" evidence="1">
    <location>
        <begin position="52"/>
        <end position="70"/>
    </location>
</feature>
<keyword evidence="2" id="KW-0812">Transmembrane</keyword>
<name>A0A6C0I7M6_9ZZZZ</name>
<evidence type="ECO:0000313" key="3">
    <source>
        <dbReference type="EMBL" id="QHT88316.1"/>
    </source>
</evidence>
<dbReference type="AlphaFoldDB" id="A0A6C0I7M6"/>
<feature type="region of interest" description="Disordered" evidence="1">
    <location>
        <begin position="49"/>
        <end position="118"/>
    </location>
</feature>
<feature type="transmembrane region" description="Helical" evidence="2">
    <location>
        <begin position="6"/>
        <end position="28"/>
    </location>
</feature>
<dbReference type="EMBL" id="MN740114">
    <property type="protein sequence ID" value="QHT88316.1"/>
    <property type="molecule type" value="Genomic_DNA"/>
</dbReference>
<protein>
    <submittedName>
        <fullName evidence="3">Uncharacterized protein</fullName>
    </submittedName>
</protein>
<keyword evidence="2" id="KW-1133">Transmembrane helix</keyword>
<accession>A0A6C0I7M6</accession>
<proteinExistence type="predicted"/>
<evidence type="ECO:0000256" key="2">
    <source>
        <dbReference type="SAM" id="Phobius"/>
    </source>
</evidence>